<organism evidence="1 2">
    <name type="scientific">Sphingobacterium suaedae</name>
    <dbReference type="NCBI Taxonomy" id="1686402"/>
    <lineage>
        <taxon>Bacteria</taxon>
        <taxon>Pseudomonadati</taxon>
        <taxon>Bacteroidota</taxon>
        <taxon>Sphingobacteriia</taxon>
        <taxon>Sphingobacteriales</taxon>
        <taxon>Sphingobacteriaceae</taxon>
        <taxon>Sphingobacterium</taxon>
    </lineage>
</organism>
<keyword evidence="2" id="KW-1185">Reference proteome</keyword>
<sequence>MKENNTYHEGMDGLNLPESWRVNPFIVPDNYFDTFSSNLFSTIRFREHVDSKDAGFSVPEQYFLDLSANITSHTKLETLAKKTEAWTIPSRYFDELPKQIQSNIRIESLLDKSSALSVPEDYFDILTDRIQDKIFEDSLKKVVLTDGFNVPTANYFDHLSTSITKTISDRSDKQDNSTKPTVIRSLNIQQWIRYAAAACVATVLGISSYNAVVDQEQIDRSTVSHLATIPEQEIINYLASSNDSDDIVYIMEYIYQPEESEGVGSQIDDEDIEDYLKYML</sequence>
<accession>A0ABW5KKS3</accession>
<proteinExistence type="predicted"/>
<dbReference type="Proteomes" id="UP001597545">
    <property type="component" value="Unassembled WGS sequence"/>
</dbReference>
<dbReference type="RefSeq" id="WP_380904883.1">
    <property type="nucleotide sequence ID" value="NZ_JBHUEG010000005.1"/>
</dbReference>
<evidence type="ECO:0000313" key="2">
    <source>
        <dbReference type="Proteomes" id="UP001597545"/>
    </source>
</evidence>
<protein>
    <submittedName>
        <fullName evidence="1">Uncharacterized protein</fullName>
    </submittedName>
</protein>
<name>A0ABW5KKS3_9SPHI</name>
<dbReference type="EMBL" id="JBHULR010000006">
    <property type="protein sequence ID" value="MFD2548778.1"/>
    <property type="molecule type" value="Genomic_DNA"/>
</dbReference>
<evidence type="ECO:0000313" key="1">
    <source>
        <dbReference type="EMBL" id="MFD2548778.1"/>
    </source>
</evidence>
<comment type="caution">
    <text evidence="1">The sequence shown here is derived from an EMBL/GenBank/DDBJ whole genome shotgun (WGS) entry which is preliminary data.</text>
</comment>
<gene>
    <name evidence="1" type="ORF">ACFSR5_14095</name>
</gene>
<reference evidence="2" key="1">
    <citation type="journal article" date="2019" name="Int. J. Syst. Evol. Microbiol.">
        <title>The Global Catalogue of Microorganisms (GCM) 10K type strain sequencing project: providing services to taxonomists for standard genome sequencing and annotation.</title>
        <authorList>
            <consortium name="The Broad Institute Genomics Platform"/>
            <consortium name="The Broad Institute Genome Sequencing Center for Infectious Disease"/>
            <person name="Wu L."/>
            <person name="Ma J."/>
        </authorList>
    </citation>
    <scope>NUCLEOTIDE SEQUENCE [LARGE SCALE GENOMIC DNA]</scope>
    <source>
        <strain evidence="2">KCTC 42662</strain>
    </source>
</reference>